<keyword evidence="2" id="KW-0812">Transmembrane</keyword>
<organism evidence="3 4">
    <name type="scientific">Virgisporangium aurantiacum</name>
    <dbReference type="NCBI Taxonomy" id="175570"/>
    <lineage>
        <taxon>Bacteria</taxon>
        <taxon>Bacillati</taxon>
        <taxon>Actinomycetota</taxon>
        <taxon>Actinomycetes</taxon>
        <taxon>Micromonosporales</taxon>
        <taxon>Micromonosporaceae</taxon>
        <taxon>Virgisporangium</taxon>
    </lineage>
</organism>
<dbReference type="AlphaFoldDB" id="A0A8J3Z317"/>
<dbReference type="EMBL" id="BOPG01000024">
    <property type="protein sequence ID" value="GIJ56384.1"/>
    <property type="molecule type" value="Genomic_DNA"/>
</dbReference>
<proteinExistence type="predicted"/>
<feature type="region of interest" description="Disordered" evidence="1">
    <location>
        <begin position="1"/>
        <end position="67"/>
    </location>
</feature>
<feature type="transmembrane region" description="Helical" evidence="2">
    <location>
        <begin position="74"/>
        <end position="98"/>
    </location>
</feature>
<name>A0A8J3Z317_9ACTN</name>
<evidence type="ECO:0000256" key="2">
    <source>
        <dbReference type="SAM" id="Phobius"/>
    </source>
</evidence>
<accession>A0A8J3Z317</accession>
<protein>
    <recommendedName>
        <fullName evidence="5">DUF4190 domain-containing protein</fullName>
    </recommendedName>
</protein>
<reference evidence="3" key="1">
    <citation type="submission" date="2021-01" db="EMBL/GenBank/DDBJ databases">
        <title>Whole genome shotgun sequence of Virgisporangium aurantiacum NBRC 16421.</title>
        <authorList>
            <person name="Komaki H."/>
            <person name="Tamura T."/>
        </authorList>
    </citation>
    <scope>NUCLEOTIDE SEQUENCE</scope>
    <source>
        <strain evidence="3">NBRC 16421</strain>
    </source>
</reference>
<gene>
    <name evidence="3" type="ORF">Vau01_039000</name>
</gene>
<dbReference type="Proteomes" id="UP000612585">
    <property type="component" value="Unassembled WGS sequence"/>
</dbReference>
<dbReference type="RefSeq" id="WP_203994664.1">
    <property type="nucleotide sequence ID" value="NZ_BOPG01000024.1"/>
</dbReference>
<feature type="compositionally biased region" description="Pro residues" evidence="1">
    <location>
        <begin position="9"/>
        <end position="31"/>
    </location>
</feature>
<evidence type="ECO:0000313" key="3">
    <source>
        <dbReference type="EMBL" id="GIJ56384.1"/>
    </source>
</evidence>
<evidence type="ECO:0008006" key="5">
    <source>
        <dbReference type="Google" id="ProtNLM"/>
    </source>
</evidence>
<evidence type="ECO:0000313" key="4">
    <source>
        <dbReference type="Proteomes" id="UP000612585"/>
    </source>
</evidence>
<keyword evidence="2" id="KW-1133">Transmembrane helix</keyword>
<feature type="compositionally biased region" description="Pro residues" evidence="1">
    <location>
        <begin position="55"/>
        <end position="67"/>
    </location>
</feature>
<sequence>MAEAIRSSVPPPASVPVPPRPPVPWAPPDSPAPQHRPAQQGPAQQWTAQHRPAQQWPPQPLAPAPPRQPGVNGFAIAALVVGLAGGPVVGAWLASVAIRQIRANGGTGMGMAVTGLVASIAWTLAIVVPITVSLVV</sequence>
<keyword evidence="4" id="KW-1185">Reference proteome</keyword>
<comment type="caution">
    <text evidence="3">The sequence shown here is derived from an EMBL/GenBank/DDBJ whole genome shotgun (WGS) entry which is preliminary data.</text>
</comment>
<keyword evidence="2" id="KW-0472">Membrane</keyword>
<feature type="transmembrane region" description="Helical" evidence="2">
    <location>
        <begin position="110"/>
        <end position="135"/>
    </location>
</feature>
<evidence type="ECO:0000256" key="1">
    <source>
        <dbReference type="SAM" id="MobiDB-lite"/>
    </source>
</evidence>